<evidence type="ECO:0000256" key="8">
    <source>
        <dbReference type="ARBA" id="ARBA00023328"/>
    </source>
</evidence>
<feature type="non-terminal residue" evidence="12">
    <location>
        <position position="598"/>
    </location>
</feature>
<proteinExistence type="inferred from homology"/>
<dbReference type="EMBL" id="VXAS01002743">
    <property type="protein sequence ID" value="NXL14372.1"/>
    <property type="molecule type" value="Genomic_DNA"/>
</dbReference>
<dbReference type="GO" id="GO:0000775">
    <property type="term" value="C:chromosome, centromeric region"/>
    <property type="evidence" value="ECO:0007669"/>
    <property type="project" value="UniProtKB-SubCell"/>
</dbReference>
<dbReference type="Gene3D" id="1.20.5.730">
    <property type="entry name" value="Single helix bin"/>
    <property type="match status" value="1"/>
</dbReference>
<dbReference type="GO" id="GO:0045132">
    <property type="term" value="P:meiotic chromosome segregation"/>
    <property type="evidence" value="ECO:0007669"/>
    <property type="project" value="InterPro"/>
</dbReference>
<dbReference type="InterPro" id="IPR038889">
    <property type="entry name" value="Shugoshin1/2"/>
</dbReference>
<comment type="caution">
    <text evidence="12">The sequence shown here is derived from an EMBL/GenBank/DDBJ whole genome shotgun (WGS) entry which is preliminary data.</text>
</comment>
<evidence type="ECO:0000256" key="10">
    <source>
        <dbReference type="SAM" id="MobiDB-lite"/>
    </source>
</evidence>
<feature type="compositionally biased region" description="Acidic residues" evidence="10">
    <location>
        <begin position="414"/>
        <end position="423"/>
    </location>
</feature>
<feature type="compositionally biased region" description="Polar residues" evidence="10">
    <location>
        <begin position="404"/>
        <end position="413"/>
    </location>
</feature>
<feature type="compositionally biased region" description="Basic and acidic residues" evidence="10">
    <location>
        <begin position="332"/>
        <end position="349"/>
    </location>
</feature>
<evidence type="ECO:0000256" key="6">
    <source>
        <dbReference type="ARBA" id="ARBA00023054"/>
    </source>
</evidence>
<evidence type="ECO:0000256" key="5">
    <source>
        <dbReference type="ARBA" id="ARBA00022829"/>
    </source>
</evidence>
<feature type="compositionally biased region" description="Basic residues" evidence="10">
    <location>
        <begin position="350"/>
        <end position="359"/>
    </location>
</feature>
<protein>
    <submittedName>
        <fullName evidence="12">SGO1 protein</fullName>
    </submittedName>
</protein>
<dbReference type="PANTHER" id="PTHR21577">
    <property type="entry name" value="SHUGOSHIN"/>
    <property type="match status" value="1"/>
</dbReference>
<evidence type="ECO:0000256" key="4">
    <source>
        <dbReference type="ARBA" id="ARBA00022618"/>
    </source>
</evidence>
<sequence>MAESSRKSFKDNLSDIKQRMREKRTQKWLRLGKTTQFSTVKAKRANSTSNKMKAIQANNRDLALSLQEHKLKLREAEATILQLRKEYHILKAQMFDLQRNHRFQQEQGHVENRLSVLNEIISKVSQNLLDSVTLLGPAKNLCSIDVNQRVLSSGPGNSCSVTGPTHSIEPLKCVLEDGPVLPSGMEAGGDRNSVSKIRVESDSDISFTKIIPSEGQPCDFHLNSTEPELENVSSSVKFGFGSVLPKSVSTRRHFSTMRNPDVICPGVLDCLEATDSVKELSEQDEIRLEESLEKCATENINAAVPHLNESKVDSELALRQKTSETAQFKLKRNSDLKQAECKSRENPPRRKEKHQKGKLKWPPTSQQRPGKVGKEASKEKQNFLGGISDAYDFHLEESVHLTPFRQSKANNGDTEVEDEDDSAETNTIESSSTAGDSDDSLYEPYKSKSKKRQSSVDESPVSPIHPRPRSKRCLAQREQKLCHEEETENKSTDKSIKQPSEASRGHLCDVTNTAAVLPSTGDAEIVPEGEGPQSPKRKRRSCSVTVNYKEPSIVGKLRRGDPFTDTEFLCSPIFKLKKDAKRRSRKKDSMKIFNEKLV</sequence>
<evidence type="ECO:0000259" key="11">
    <source>
        <dbReference type="Pfam" id="PF07557"/>
    </source>
</evidence>
<evidence type="ECO:0000256" key="1">
    <source>
        <dbReference type="ARBA" id="ARBA00004584"/>
    </source>
</evidence>
<feature type="coiled-coil region" evidence="9">
    <location>
        <begin position="59"/>
        <end position="100"/>
    </location>
</feature>
<reference evidence="12 13" key="1">
    <citation type="submission" date="2019-09" db="EMBL/GenBank/DDBJ databases">
        <title>Bird 10,000 Genomes (B10K) Project - Family phase.</title>
        <authorList>
            <person name="Zhang G."/>
        </authorList>
    </citation>
    <scope>NUCLEOTIDE SEQUENCE [LARGE SCALE GENOMIC DNA]</scope>
    <source>
        <strain evidence="12">B10K-DU-001-45</strain>
        <tissue evidence="12">Muscle</tissue>
    </source>
</reference>
<evidence type="ECO:0000313" key="13">
    <source>
        <dbReference type="Proteomes" id="UP000550059"/>
    </source>
</evidence>
<keyword evidence="4" id="KW-0132">Cell division</keyword>
<gene>
    <name evidence="12" type="primary">Sgo1_0</name>
    <name evidence="12" type="ORF">SETKIR_R01297</name>
</gene>
<keyword evidence="8" id="KW-0137">Centromere</keyword>
<keyword evidence="13" id="KW-1185">Reference proteome</keyword>
<accession>A0A7L0QAL1</accession>
<dbReference type="Pfam" id="PF07557">
    <property type="entry name" value="Shugoshin_C"/>
    <property type="match status" value="1"/>
</dbReference>
<organism evidence="12 13">
    <name type="scientific">Setophaga kirtlandii</name>
    <name type="common">Kirtland's warbler</name>
    <name type="synonym">Dendroica kirtlandii</name>
    <dbReference type="NCBI Taxonomy" id="298831"/>
    <lineage>
        <taxon>Eukaryota</taxon>
        <taxon>Metazoa</taxon>
        <taxon>Chordata</taxon>
        <taxon>Craniata</taxon>
        <taxon>Vertebrata</taxon>
        <taxon>Euteleostomi</taxon>
        <taxon>Archelosauria</taxon>
        <taxon>Archosauria</taxon>
        <taxon>Dinosauria</taxon>
        <taxon>Saurischia</taxon>
        <taxon>Theropoda</taxon>
        <taxon>Coelurosauria</taxon>
        <taxon>Aves</taxon>
        <taxon>Neognathae</taxon>
        <taxon>Neoaves</taxon>
        <taxon>Telluraves</taxon>
        <taxon>Australaves</taxon>
        <taxon>Passeriformes</taxon>
        <taxon>Passeroidea</taxon>
        <taxon>Parulidae</taxon>
        <taxon>Setophaga</taxon>
    </lineage>
</organism>
<comment type="subcellular location">
    <subcellularLocation>
        <location evidence="1">Chromosome</location>
        <location evidence="1">Centromere</location>
    </subcellularLocation>
</comment>
<keyword evidence="6 9" id="KW-0175">Coiled coil</keyword>
<keyword evidence="7" id="KW-0131">Cell cycle</keyword>
<evidence type="ECO:0000256" key="9">
    <source>
        <dbReference type="SAM" id="Coils"/>
    </source>
</evidence>
<feature type="region of interest" description="Disordered" evidence="10">
    <location>
        <begin position="331"/>
        <end position="378"/>
    </location>
</feature>
<feature type="region of interest" description="Disordered" evidence="10">
    <location>
        <begin position="404"/>
        <end position="542"/>
    </location>
</feature>
<evidence type="ECO:0000256" key="3">
    <source>
        <dbReference type="ARBA" id="ARBA00022454"/>
    </source>
</evidence>
<comment type="similarity">
    <text evidence="2">Belongs to the shugoshin family.</text>
</comment>
<dbReference type="GO" id="GO:0005634">
    <property type="term" value="C:nucleus"/>
    <property type="evidence" value="ECO:0007669"/>
    <property type="project" value="InterPro"/>
</dbReference>
<feature type="domain" description="Shugoshin C-terminal" evidence="11">
    <location>
        <begin position="537"/>
        <end position="559"/>
    </location>
</feature>
<dbReference type="GO" id="GO:0051301">
    <property type="term" value="P:cell division"/>
    <property type="evidence" value="ECO:0007669"/>
    <property type="project" value="UniProtKB-KW"/>
</dbReference>
<dbReference type="AlphaFoldDB" id="A0A7L0QAL1"/>
<feature type="compositionally biased region" description="Polar residues" evidence="10">
    <location>
        <begin position="424"/>
        <end position="435"/>
    </location>
</feature>
<dbReference type="PANTHER" id="PTHR21577:SF3">
    <property type="entry name" value="SHUGOSHIN 1-RELATED"/>
    <property type="match status" value="1"/>
</dbReference>
<feature type="compositionally biased region" description="Basic and acidic residues" evidence="10">
    <location>
        <begin position="475"/>
        <end position="496"/>
    </location>
</feature>
<dbReference type="InterPro" id="IPR011515">
    <property type="entry name" value="Shugoshin_C"/>
</dbReference>
<name>A0A7L0QAL1_SETKR</name>
<feature type="non-terminal residue" evidence="12">
    <location>
        <position position="1"/>
    </location>
</feature>
<evidence type="ECO:0000313" key="12">
    <source>
        <dbReference type="EMBL" id="NXL14372.1"/>
    </source>
</evidence>
<keyword evidence="5" id="KW-0159">Chromosome partition</keyword>
<keyword evidence="3" id="KW-0158">Chromosome</keyword>
<dbReference type="Proteomes" id="UP000550059">
    <property type="component" value="Unassembled WGS sequence"/>
</dbReference>
<evidence type="ECO:0000256" key="2">
    <source>
        <dbReference type="ARBA" id="ARBA00010845"/>
    </source>
</evidence>
<evidence type="ECO:0000256" key="7">
    <source>
        <dbReference type="ARBA" id="ARBA00023306"/>
    </source>
</evidence>